<protein>
    <submittedName>
        <fullName evidence="1">Transposase</fullName>
    </submittedName>
</protein>
<reference evidence="2" key="1">
    <citation type="submission" date="2021-01" db="EMBL/GenBank/DDBJ databases">
        <title>Genome public.</title>
        <authorList>
            <person name="Liu C."/>
            <person name="Sun Q."/>
        </authorList>
    </citation>
    <scope>NUCLEOTIDE SEQUENCE [LARGE SCALE GENOMIC DNA]</scope>
    <source>
        <strain evidence="2">YIM B02556</strain>
    </source>
</reference>
<keyword evidence="2" id="KW-1185">Reference proteome</keyword>
<organism evidence="1 2">
    <name type="scientific">Azospirillum endophyticum</name>
    <dbReference type="NCBI Taxonomy" id="2800326"/>
    <lineage>
        <taxon>Bacteria</taxon>
        <taxon>Pseudomonadati</taxon>
        <taxon>Pseudomonadota</taxon>
        <taxon>Alphaproteobacteria</taxon>
        <taxon>Rhodospirillales</taxon>
        <taxon>Azospirillaceae</taxon>
        <taxon>Azospirillum</taxon>
    </lineage>
</organism>
<name>A0ABS1FHA6_9PROT</name>
<evidence type="ECO:0000313" key="2">
    <source>
        <dbReference type="Proteomes" id="UP000652760"/>
    </source>
</evidence>
<dbReference type="EMBL" id="JAENHM010000093">
    <property type="protein sequence ID" value="MBK1842821.1"/>
    <property type="molecule type" value="Genomic_DNA"/>
</dbReference>
<gene>
    <name evidence="1" type="ORF">JHL17_36055</name>
</gene>
<proteinExistence type="predicted"/>
<sequence length="111" mass="12162">MPAALTSDSPMCMSGRAFLIAVIFQTDAEQRATVPSSHIVSPELSIADQIGLAAVTDRAAGSSIRWGVERPFAWLSRSWHLARDYERLPETGTTMVHMAKSPIMPRHVARS</sequence>
<evidence type="ECO:0000313" key="1">
    <source>
        <dbReference type="EMBL" id="MBK1842821.1"/>
    </source>
</evidence>
<comment type="caution">
    <text evidence="1">The sequence shown here is derived from an EMBL/GenBank/DDBJ whole genome shotgun (WGS) entry which is preliminary data.</text>
</comment>
<accession>A0ABS1FHA6</accession>
<dbReference type="Proteomes" id="UP000652760">
    <property type="component" value="Unassembled WGS sequence"/>
</dbReference>